<sequence>GLYKRTIGSLICGGDLHLQPKLDISTEKAQNTKLLIKKIIFKEVGLIDIWRDLHPNQRDYTHYSSPHSITASIGGNHENKKQN</sequence>
<name>A0AAY4ABM4_9TELE</name>
<dbReference type="Gene3D" id="3.60.10.10">
    <property type="entry name" value="Endonuclease/exonuclease/phosphatase"/>
    <property type="match status" value="1"/>
</dbReference>
<reference evidence="2" key="2">
    <citation type="submission" date="2025-08" db="UniProtKB">
        <authorList>
            <consortium name="Ensembl"/>
        </authorList>
    </citation>
    <scope>IDENTIFICATION</scope>
</reference>
<dbReference type="InterPro" id="IPR036691">
    <property type="entry name" value="Endo/exonu/phosph_ase_sf"/>
</dbReference>
<reference evidence="2 3" key="1">
    <citation type="submission" date="2020-06" db="EMBL/GenBank/DDBJ databases">
        <authorList>
            <consortium name="Wellcome Sanger Institute Data Sharing"/>
        </authorList>
    </citation>
    <scope>NUCLEOTIDE SEQUENCE [LARGE SCALE GENOMIC DNA]</scope>
</reference>
<evidence type="ECO:0000313" key="2">
    <source>
        <dbReference type="Ensembl" id="ENSDCDP00010004626.1"/>
    </source>
</evidence>
<dbReference type="Ensembl" id="ENSDCDT00010004786.1">
    <property type="protein sequence ID" value="ENSDCDP00010004626.1"/>
    <property type="gene ID" value="ENSDCDG00010002050.1"/>
</dbReference>
<feature type="compositionally biased region" description="Polar residues" evidence="1">
    <location>
        <begin position="64"/>
        <end position="73"/>
    </location>
</feature>
<protein>
    <submittedName>
        <fullName evidence="2">Uncharacterized protein</fullName>
    </submittedName>
</protein>
<evidence type="ECO:0000256" key="1">
    <source>
        <dbReference type="SAM" id="MobiDB-lite"/>
    </source>
</evidence>
<feature type="region of interest" description="Disordered" evidence="1">
    <location>
        <begin position="64"/>
        <end position="83"/>
    </location>
</feature>
<evidence type="ECO:0000313" key="3">
    <source>
        <dbReference type="Proteomes" id="UP000694580"/>
    </source>
</evidence>
<organism evidence="2 3">
    <name type="scientific">Denticeps clupeoides</name>
    <name type="common">denticle herring</name>
    <dbReference type="NCBI Taxonomy" id="299321"/>
    <lineage>
        <taxon>Eukaryota</taxon>
        <taxon>Metazoa</taxon>
        <taxon>Chordata</taxon>
        <taxon>Craniata</taxon>
        <taxon>Vertebrata</taxon>
        <taxon>Euteleostomi</taxon>
        <taxon>Actinopterygii</taxon>
        <taxon>Neopterygii</taxon>
        <taxon>Teleostei</taxon>
        <taxon>Clupei</taxon>
        <taxon>Clupeiformes</taxon>
        <taxon>Denticipitoidei</taxon>
        <taxon>Denticipitidae</taxon>
        <taxon>Denticeps</taxon>
    </lineage>
</organism>
<dbReference type="GeneTree" id="ENSGT00990000205182"/>
<dbReference type="AlphaFoldDB" id="A0AAY4ABM4"/>
<accession>A0AAY4ABM4</accession>
<dbReference type="Proteomes" id="UP000694580">
    <property type="component" value="Chromosome 3"/>
</dbReference>
<proteinExistence type="predicted"/>
<keyword evidence="3" id="KW-1185">Reference proteome</keyword>
<reference evidence="2" key="3">
    <citation type="submission" date="2025-09" db="UniProtKB">
        <authorList>
            <consortium name="Ensembl"/>
        </authorList>
    </citation>
    <scope>IDENTIFICATION</scope>
</reference>